<evidence type="ECO:0000313" key="1">
    <source>
        <dbReference type="EMBL" id="MEP1062861.1"/>
    </source>
</evidence>
<evidence type="ECO:0000313" key="2">
    <source>
        <dbReference type="Proteomes" id="UP001476950"/>
    </source>
</evidence>
<accession>A0ABV0KUE7</accession>
<dbReference type="EMBL" id="JAMPLM010000106">
    <property type="protein sequence ID" value="MEP1062861.1"/>
    <property type="molecule type" value="Genomic_DNA"/>
</dbReference>
<gene>
    <name evidence="1" type="ORF">NDI38_31315</name>
</gene>
<organism evidence="1 2">
    <name type="scientific">Stenomitos frigidus AS-A4</name>
    <dbReference type="NCBI Taxonomy" id="2933935"/>
    <lineage>
        <taxon>Bacteria</taxon>
        <taxon>Bacillati</taxon>
        <taxon>Cyanobacteriota</taxon>
        <taxon>Cyanophyceae</taxon>
        <taxon>Leptolyngbyales</taxon>
        <taxon>Leptolyngbyaceae</taxon>
        <taxon>Stenomitos</taxon>
    </lineage>
</organism>
<comment type="caution">
    <text evidence="1">The sequence shown here is derived from an EMBL/GenBank/DDBJ whole genome shotgun (WGS) entry which is preliminary data.</text>
</comment>
<sequence length="56" mass="6283">MSNTIDTMIDSNDSVLLLIDHQSGLFQLVRDIELPVLRANATPMHGMCRAEKTLQE</sequence>
<dbReference type="SUPFAM" id="SSF52499">
    <property type="entry name" value="Isochorismatase-like hydrolases"/>
    <property type="match status" value="1"/>
</dbReference>
<proteinExistence type="predicted"/>
<reference evidence="1 2" key="1">
    <citation type="submission" date="2022-04" db="EMBL/GenBank/DDBJ databases">
        <title>Positive selection, recombination, and allopatry shape intraspecific diversity of widespread and dominant cyanobacteria.</title>
        <authorList>
            <person name="Wei J."/>
            <person name="Shu W."/>
            <person name="Hu C."/>
        </authorList>
    </citation>
    <scope>NUCLEOTIDE SEQUENCE [LARGE SCALE GENOMIC DNA]</scope>
    <source>
        <strain evidence="1 2">AS-A4</strain>
    </source>
</reference>
<protein>
    <recommendedName>
        <fullName evidence="3">Isochorismatase</fullName>
    </recommendedName>
</protein>
<dbReference type="InterPro" id="IPR036380">
    <property type="entry name" value="Isochorismatase-like_sf"/>
</dbReference>
<dbReference type="RefSeq" id="WP_199305203.1">
    <property type="nucleotide sequence ID" value="NZ_JAMPLM010000106.1"/>
</dbReference>
<keyword evidence="2" id="KW-1185">Reference proteome</keyword>
<dbReference type="Proteomes" id="UP001476950">
    <property type="component" value="Unassembled WGS sequence"/>
</dbReference>
<name>A0ABV0KUE7_9CYAN</name>
<evidence type="ECO:0008006" key="3">
    <source>
        <dbReference type="Google" id="ProtNLM"/>
    </source>
</evidence>